<evidence type="ECO:0000313" key="2">
    <source>
        <dbReference type="Proteomes" id="UP000009183"/>
    </source>
</evidence>
<proteinExistence type="predicted"/>
<keyword evidence="2" id="KW-1185">Reference proteome</keyword>
<evidence type="ECO:0000313" key="1">
    <source>
        <dbReference type="EMBL" id="CCB58991.1"/>
    </source>
</evidence>
<protein>
    <submittedName>
        <fullName evidence="1">Uncharacterized protein</fullName>
    </submittedName>
</protein>
<reference evidence="2" key="1">
    <citation type="journal article" date="2007" name="Nature">
        <title>The grapevine genome sequence suggests ancestral hexaploidization in major angiosperm phyla.</title>
        <authorList>
            <consortium name="The French-Italian Public Consortium for Grapevine Genome Characterization."/>
            <person name="Jaillon O."/>
            <person name="Aury J.-M."/>
            <person name="Noel B."/>
            <person name="Policriti A."/>
            <person name="Clepet C."/>
            <person name="Casagrande A."/>
            <person name="Choisne N."/>
            <person name="Aubourg S."/>
            <person name="Vitulo N."/>
            <person name="Jubin C."/>
            <person name="Vezzi A."/>
            <person name="Legeai F."/>
            <person name="Hugueney P."/>
            <person name="Dasilva C."/>
            <person name="Horner D."/>
            <person name="Mica E."/>
            <person name="Jublot D."/>
            <person name="Poulain J."/>
            <person name="Bruyere C."/>
            <person name="Billault A."/>
            <person name="Segurens B."/>
            <person name="Gouyvenoux M."/>
            <person name="Ugarte E."/>
            <person name="Cattonaro F."/>
            <person name="Anthouard V."/>
            <person name="Vico V."/>
            <person name="Del Fabbro C."/>
            <person name="Alaux M."/>
            <person name="Di Gaspero G."/>
            <person name="Dumas V."/>
            <person name="Felice N."/>
            <person name="Paillard S."/>
            <person name="Juman I."/>
            <person name="Moroldo M."/>
            <person name="Scalabrin S."/>
            <person name="Canaguier A."/>
            <person name="Le Clainche I."/>
            <person name="Malacrida G."/>
            <person name="Durand E."/>
            <person name="Pesole G."/>
            <person name="Laucou V."/>
            <person name="Chatelet P."/>
            <person name="Merdinoglu D."/>
            <person name="Delledonne M."/>
            <person name="Pezzotti M."/>
            <person name="Lecharny A."/>
            <person name="Scarpelli C."/>
            <person name="Artiguenave F."/>
            <person name="Pe M.E."/>
            <person name="Valle G."/>
            <person name="Morgante M."/>
            <person name="Caboche M."/>
            <person name="Adam-Blondon A.-F."/>
            <person name="Weissenbach J."/>
            <person name="Quetier F."/>
            <person name="Wincker P."/>
        </authorList>
    </citation>
    <scope>NUCLEOTIDE SEQUENCE [LARGE SCALE GENOMIC DNA]</scope>
    <source>
        <strain evidence="2">cv. Pinot noir / PN40024</strain>
    </source>
</reference>
<dbReference type="EMBL" id="FN596267">
    <property type="protein sequence ID" value="CCB58991.1"/>
    <property type="molecule type" value="Genomic_DNA"/>
</dbReference>
<dbReference type="HOGENOM" id="CLU_2745243_0_0_1"/>
<sequence>MGMNRLRKRSGFNEYMHWGGWGVGEEVWAWKMGIYVGKDGMGGEVMMSDNHSIWRPSLLREQQVWQRASLP</sequence>
<dbReference type="AlphaFoldDB" id="F6HWC7"/>
<dbReference type="InParanoid" id="F6HWC7"/>
<gene>
    <name evidence="1" type="ordered locus">VIT_18s0001g03380</name>
</gene>
<organism evidence="1 2">
    <name type="scientific">Vitis vinifera</name>
    <name type="common">Grape</name>
    <dbReference type="NCBI Taxonomy" id="29760"/>
    <lineage>
        <taxon>Eukaryota</taxon>
        <taxon>Viridiplantae</taxon>
        <taxon>Streptophyta</taxon>
        <taxon>Embryophyta</taxon>
        <taxon>Tracheophyta</taxon>
        <taxon>Spermatophyta</taxon>
        <taxon>Magnoliopsida</taxon>
        <taxon>eudicotyledons</taxon>
        <taxon>Gunneridae</taxon>
        <taxon>Pentapetalae</taxon>
        <taxon>rosids</taxon>
        <taxon>Vitales</taxon>
        <taxon>Vitaceae</taxon>
        <taxon>Viteae</taxon>
        <taxon>Vitis</taxon>
    </lineage>
</organism>
<dbReference type="Proteomes" id="UP000009183">
    <property type="component" value="Chromosome 18, unordered"/>
</dbReference>
<accession>F6HWC7</accession>
<dbReference type="PaxDb" id="29760-VIT_18s0001g03380.t01"/>
<name>F6HWC7_VITVI</name>